<proteinExistence type="predicted"/>
<gene>
    <name evidence="1" type="ORF">BV22DRAFT_1135774</name>
</gene>
<keyword evidence="2" id="KW-1185">Reference proteome</keyword>
<reference evidence="1" key="1">
    <citation type="journal article" date="2021" name="New Phytol.">
        <title>Evolutionary innovations through gain and loss of genes in the ectomycorrhizal Boletales.</title>
        <authorList>
            <person name="Wu G."/>
            <person name="Miyauchi S."/>
            <person name="Morin E."/>
            <person name="Kuo A."/>
            <person name="Drula E."/>
            <person name="Varga T."/>
            <person name="Kohler A."/>
            <person name="Feng B."/>
            <person name="Cao Y."/>
            <person name="Lipzen A."/>
            <person name="Daum C."/>
            <person name="Hundley H."/>
            <person name="Pangilinan J."/>
            <person name="Johnson J."/>
            <person name="Barry K."/>
            <person name="LaButti K."/>
            <person name="Ng V."/>
            <person name="Ahrendt S."/>
            <person name="Min B."/>
            <person name="Choi I.G."/>
            <person name="Park H."/>
            <person name="Plett J.M."/>
            <person name="Magnuson J."/>
            <person name="Spatafora J.W."/>
            <person name="Nagy L.G."/>
            <person name="Henrissat B."/>
            <person name="Grigoriev I.V."/>
            <person name="Yang Z.L."/>
            <person name="Xu J."/>
            <person name="Martin F.M."/>
        </authorList>
    </citation>
    <scope>NUCLEOTIDE SEQUENCE</scope>
    <source>
        <strain evidence="1">KUC20120723A-06</strain>
    </source>
</reference>
<evidence type="ECO:0000313" key="1">
    <source>
        <dbReference type="EMBL" id="KAH7917022.1"/>
    </source>
</evidence>
<dbReference type="EMBL" id="MU267344">
    <property type="protein sequence ID" value="KAH7917022.1"/>
    <property type="molecule type" value="Genomic_DNA"/>
</dbReference>
<comment type="caution">
    <text evidence="1">The sequence shown here is derived from an EMBL/GenBank/DDBJ whole genome shotgun (WGS) entry which is preliminary data.</text>
</comment>
<protein>
    <submittedName>
        <fullName evidence="1">Uncharacterized protein</fullName>
    </submittedName>
</protein>
<dbReference type="Proteomes" id="UP000790709">
    <property type="component" value="Unassembled WGS sequence"/>
</dbReference>
<evidence type="ECO:0000313" key="2">
    <source>
        <dbReference type="Proteomes" id="UP000790709"/>
    </source>
</evidence>
<accession>A0ACB8AUW0</accession>
<organism evidence="1 2">
    <name type="scientific">Leucogyrophana mollusca</name>
    <dbReference type="NCBI Taxonomy" id="85980"/>
    <lineage>
        <taxon>Eukaryota</taxon>
        <taxon>Fungi</taxon>
        <taxon>Dikarya</taxon>
        <taxon>Basidiomycota</taxon>
        <taxon>Agaricomycotina</taxon>
        <taxon>Agaricomycetes</taxon>
        <taxon>Agaricomycetidae</taxon>
        <taxon>Boletales</taxon>
        <taxon>Boletales incertae sedis</taxon>
        <taxon>Leucogyrophana</taxon>
    </lineage>
</organism>
<name>A0ACB8AUW0_9AGAM</name>
<sequence length="194" mass="21684">MSTYDTEIEDVLLELSRRDFTLYDINQEFYERWHQGPYMRASPVADEEEGGGVGEVGEVGEGDDESDEGMVGADELEEGEIREVDPVEEGDLREEEASGVEALTPQSVLDHPHGQLEYWWQPALASVGHSWYHFVEVWDPEASLLDAEGQRVVEEYYTHLEGVARHAVAIGVPISQLNLATHLMIEGQLGPSET</sequence>